<dbReference type="SUPFAM" id="SSF56935">
    <property type="entry name" value="Porins"/>
    <property type="match status" value="1"/>
</dbReference>
<comment type="subcellular location">
    <subcellularLocation>
        <location evidence="1 11">Cell outer membrane</location>
        <topology evidence="1 11">Multi-pass membrane protein</topology>
    </subcellularLocation>
</comment>
<evidence type="ECO:0000313" key="13">
    <source>
        <dbReference type="EMBL" id="RKX71680.1"/>
    </source>
</evidence>
<evidence type="ECO:0000256" key="1">
    <source>
        <dbReference type="ARBA" id="ARBA00004571"/>
    </source>
</evidence>
<evidence type="ECO:0000256" key="2">
    <source>
        <dbReference type="ARBA" id="ARBA00022448"/>
    </source>
</evidence>
<dbReference type="Gene3D" id="2.60.40.1120">
    <property type="entry name" value="Carboxypeptidase-like, regulatory domain"/>
    <property type="match status" value="1"/>
</dbReference>
<dbReference type="Gene3D" id="2.40.170.20">
    <property type="entry name" value="TonB-dependent receptor, beta-barrel domain"/>
    <property type="match status" value="1"/>
</dbReference>
<dbReference type="GO" id="GO:0009279">
    <property type="term" value="C:cell outer membrane"/>
    <property type="evidence" value="ECO:0007669"/>
    <property type="project" value="UniProtKB-SubCell"/>
</dbReference>
<sequence length="803" mass="92966">MKRLIIIYLALLLSVSYLFSGDIAGVIIDKNQNPIKSVNISIENTYTGKIRNYISTKHGGFISQNITNGLYSIMIHRIGYEDTTIVVRVLDDEKILKIVLREKVIILKPYIKRANFAEIFETPITFSDIRYEDFNMRYFTEELPVILQMEPGINFYSDDGIGVGYSYISLRGFNQQRIAVLINGVPLSDAESNEVFWVDYADFLDNVERIQIHRGVSNALVGYGGIGGLINIVTKDYSEESQWKTEGVFGSFGTLKYNVSYNSGMIANKFAFYSRFSRIKSNGYRNDSWSDIWSYFIGGTYYYNKGNITLNLYGGPENVHLAYNGITREYLEGDITNDIYNDRRFNPIDYKDAVDYFNQPHYELISNHLIDKNIGIKNTVSLYTGSGYYKQFKNNVHLYEYYLPDIITGNDTITRSDIIRKRMVNEYDVFWLPEFSLNHILGEFIIAGNVRYHFANHKGDVIWAEHYPDNIGPDWTYYNYDVTKDHYKLVLSEKTKIGDKFILLTAAEMEYLKYHYFADSVKTNVDFNVPAIFINPKAGINYNINKIFGLYFSFGMASRMPGLDNYYDADHPYWSYPLFKDTMNFTDPYIKPERLNDYEFGVNIVYGQYIESKINLYYMDFKNELVYNGQLDDNGVPIVGNAKKSFHSGIEISNRINIFKHLDIILNGSYNYNKLIDYMGYTMDWNTYTADSVDLSGNLAGGFPICLFFGSIKYNINNFSIEIMDRLVGKQYIGNTMDENTAIRPYNIVNTNLSYMYKCFELSANVNNIFNTLTATNGYMDEGIAYYFPNAIRNYNMKLRISF</sequence>
<dbReference type="EMBL" id="QNBD01000080">
    <property type="protein sequence ID" value="RKX71680.1"/>
    <property type="molecule type" value="Genomic_DNA"/>
</dbReference>
<dbReference type="InterPro" id="IPR039426">
    <property type="entry name" value="TonB-dep_rcpt-like"/>
</dbReference>
<evidence type="ECO:0000256" key="8">
    <source>
        <dbReference type="ARBA" id="ARBA00023065"/>
    </source>
</evidence>
<evidence type="ECO:0000256" key="11">
    <source>
        <dbReference type="PROSITE-ProRule" id="PRU01360"/>
    </source>
</evidence>
<dbReference type="InterPro" id="IPR037066">
    <property type="entry name" value="Plug_dom_sf"/>
</dbReference>
<protein>
    <recommendedName>
        <fullName evidence="12">TonB-dependent receptor plug domain-containing protein</fullName>
    </recommendedName>
</protein>
<keyword evidence="3 11" id="KW-1134">Transmembrane beta strand</keyword>
<keyword evidence="10 11" id="KW-0998">Cell outer membrane</keyword>
<comment type="caution">
    <text evidence="13">The sequence shown here is derived from an EMBL/GenBank/DDBJ whole genome shotgun (WGS) entry which is preliminary data.</text>
</comment>
<evidence type="ECO:0000259" key="12">
    <source>
        <dbReference type="Pfam" id="PF07715"/>
    </source>
</evidence>
<keyword evidence="9 11" id="KW-0472">Membrane</keyword>
<keyword evidence="7" id="KW-0408">Iron</keyword>
<reference evidence="13 14" key="1">
    <citation type="submission" date="2018-06" db="EMBL/GenBank/DDBJ databases">
        <title>Extensive metabolic versatility and redundancy in microbially diverse, dynamic hydrothermal sediments.</title>
        <authorList>
            <person name="Dombrowski N."/>
            <person name="Teske A."/>
            <person name="Baker B.J."/>
        </authorList>
    </citation>
    <scope>NUCLEOTIDE SEQUENCE [LARGE SCALE GENOMIC DNA]</scope>
    <source>
        <strain evidence="13">B10_G13</strain>
    </source>
</reference>
<evidence type="ECO:0000256" key="9">
    <source>
        <dbReference type="ARBA" id="ARBA00023136"/>
    </source>
</evidence>
<evidence type="ECO:0000256" key="7">
    <source>
        <dbReference type="ARBA" id="ARBA00023004"/>
    </source>
</evidence>
<dbReference type="PANTHER" id="PTHR32552:SF68">
    <property type="entry name" value="FERRICHROME OUTER MEMBRANE TRANSPORTER_PHAGE RECEPTOR"/>
    <property type="match status" value="1"/>
</dbReference>
<keyword evidence="4" id="KW-0410">Iron transport</keyword>
<dbReference type="Pfam" id="PF07715">
    <property type="entry name" value="Plug"/>
    <property type="match status" value="1"/>
</dbReference>
<name>A0A660SNY0_UNCT6</name>
<dbReference type="Gene3D" id="2.170.130.10">
    <property type="entry name" value="TonB-dependent receptor, plug domain"/>
    <property type="match status" value="1"/>
</dbReference>
<dbReference type="InterPro" id="IPR012910">
    <property type="entry name" value="Plug_dom"/>
</dbReference>
<gene>
    <name evidence="13" type="ORF">DRP43_02275</name>
</gene>
<keyword evidence="6" id="KW-0732">Signal</keyword>
<evidence type="ECO:0000256" key="3">
    <source>
        <dbReference type="ARBA" id="ARBA00022452"/>
    </source>
</evidence>
<feature type="domain" description="TonB-dependent receptor plug" evidence="12">
    <location>
        <begin position="121"/>
        <end position="228"/>
    </location>
</feature>
<organism evidence="13 14">
    <name type="scientific">candidate division TA06 bacterium</name>
    <dbReference type="NCBI Taxonomy" id="2250710"/>
    <lineage>
        <taxon>Bacteria</taxon>
        <taxon>Bacteria division TA06</taxon>
    </lineage>
</organism>
<proteinExistence type="inferred from homology"/>
<keyword evidence="2 11" id="KW-0813">Transport</keyword>
<accession>A0A660SNY0</accession>
<dbReference type="Proteomes" id="UP000271125">
    <property type="component" value="Unassembled WGS sequence"/>
</dbReference>
<dbReference type="PROSITE" id="PS52016">
    <property type="entry name" value="TONB_DEPENDENT_REC_3"/>
    <property type="match status" value="1"/>
</dbReference>
<evidence type="ECO:0000313" key="14">
    <source>
        <dbReference type="Proteomes" id="UP000271125"/>
    </source>
</evidence>
<dbReference type="AlphaFoldDB" id="A0A660SNY0"/>
<dbReference type="Pfam" id="PF13620">
    <property type="entry name" value="CarboxypepD_reg"/>
    <property type="match status" value="1"/>
</dbReference>
<dbReference type="InterPro" id="IPR036942">
    <property type="entry name" value="Beta-barrel_TonB_sf"/>
</dbReference>
<dbReference type="SUPFAM" id="SSF49464">
    <property type="entry name" value="Carboxypeptidase regulatory domain-like"/>
    <property type="match status" value="1"/>
</dbReference>
<dbReference type="InterPro" id="IPR008969">
    <property type="entry name" value="CarboxyPept-like_regulatory"/>
</dbReference>
<keyword evidence="8" id="KW-0406">Ion transport</keyword>
<evidence type="ECO:0000256" key="5">
    <source>
        <dbReference type="ARBA" id="ARBA00022692"/>
    </source>
</evidence>
<evidence type="ECO:0000256" key="10">
    <source>
        <dbReference type="ARBA" id="ARBA00023237"/>
    </source>
</evidence>
<evidence type="ECO:0000256" key="6">
    <source>
        <dbReference type="ARBA" id="ARBA00022729"/>
    </source>
</evidence>
<keyword evidence="5 11" id="KW-0812">Transmembrane</keyword>
<evidence type="ECO:0000256" key="4">
    <source>
        <dbReference type="ARBA" id="ARBA00022496"/>
    </source>
</evidence>
<dbReference type="GO" id="GO:0015344">
    <property type="term" value="F:siderophore uptake transmembrane transporter activity"/>
    <property type="evidence" value="ECO:0007669"/>
    <property type="project" value="TreeGrafter"/>
</dbReference>
<dbReference type="PANTHER" id="PTHR32552">
    <property type="entry name" value="FERRICHROME IRON RECEPTOR-RELATED"/>
    <property type="match status" value="1"/>
</dbReference>
<comment type="similarity">
    <text evidence="11">Belongs to the TonB-dependent receptor family.</text>
</comment>